<dbReference type="PANTHER" id="PTHR31500:SF85">
    <property type="entry name" value="AT-HOOK MOTIF NUCLEAR-LOCALIZED PROTEIN"/>
    <property type="match status" value="1"/>
</dbReference>
<comment type="subcellular location">
    <subcellularLocation>
        <location evidence="5">Nucleus</location>
    </subcellularLocation>
</comment>
<dbReference type="PANTHER" id="PTHR31500">
    <property type="entry name" value="AT-HOOK MOTIF NUCLEAR-LOCALIZED PROTEIN 9"/>
    <property type="match status" value="1"/>
</dbReference>
<evidence type="ECO:0000313" key="9">
    <source>
        <dbReference type="Proteomes" id="UP001157418"/>
    </source>
</evidence>
<comment type="domain">
    <text evidence="5">The PPC domain mediates interactions between AHL proteins.</text>
</comment>
<dbReference type="InterPro" id="IPR039605">
    <property type="entry name" value="AHL"/>
</dbReference>
<evidence type="ECO:0000256" key="1">
    <source>
        <dbReference type="ARBA" id="ARBA00003687"/>
    </source>
</evidence>
<dbReference type="CDD" id="cd11378">
    <property type="entry name" value="DUF296"/>
    <property type="match status" value="1"/>
</dbReference>
<dbReference type="Gene3D" id="3.30.1330.80">
    <property type="entry name" value="Hypothetical protein, similar to alpha- acetolactate decarboxylase, domain 2"/>
    <property type="match status" value="1"/>
</dbReference>
<dbReference type="SMART" id="SM00384">
    <property type="entry name" value="AT_hook"/>
    <property type="match status" value="2"/>
</dbReference>
<feature type="domain" description="PPC" evidence="7">
    <location>
        <begin position="138"/>
        <end position="280"/>
    </location>
</feature>
<dbReference type="Pfam" id="PF02178">
    <property type="entry name" value="AT_hook"/>
    <property type="match status" value="2"/>
</dbReference>
<evidence type="ECO:0000256" key="6">
    <source>
        <dbReference type="SAM" id="MobiDB-lite"/>
    </source>
</evidence>
<keyword evidence="5" id="KW-0539">Nucleus</keyword>
<dbReference type="Proteomes" id="UP001157418">
    <property type="component" value="Unassembled WGS sequence"/>
</dbReference>
<protein>
    <recommendedName>
        <fullName evidence="5">AT-hook motif nuclear-localized protein</fullName>
    </recommendedName>
</protein>
<dbReference type="PROSITE" id="PS51742">
    <property type="entry name" value="PPC"/>
    <property type="match status" value="1"/>
</dbReference>
<dbReference type="Pfam" id="PF03479">
    <property type="entry name" value="PCC"/>
    <property type="match status" value="1"/>
</dbReference>
<dbReference type="SUPFAM" id="SSF117856">
    <property type="entry name" value="AF0104/ALDC/Ptd012-like"/>
    <property type="match status" value="1"/>
</dbReference>
<comment type="function">
    <text evidence="1 5">Transcription factor that specifically binds AT-rich DNA sequences related to the nuclear matrix attachment regions (MARs).</text>
</comment>
<dbReference type="AlphaFoldDB" id="A0AAU9LPT6"/>
<evidence type="ECO:0000256" key="5">
    <source>
        <dbReference type="RuleBase" id="RU367031"/>
    </source>
</evidence>
<organism evidence="8 9">
    <name type="scientific">Lactuca virosa</name>
    <dbReference type="NCBI Taxonomy" id="75947"/>
    <lineage>
        <taxon>Eukaryota</taxon>
        <taxon>Viridiplantae</taxon>
        <taxon>Streptophyta</taxon>
        <taxon>Embryophyta</taxon>
        <taxon>Tracheophyta</taxon>
        <taxon>Spermatophyta</taxon>
        <taxon>Magnoliopsida</taxon>
        <taxon>eudicotyledons</taxon>
        <taxon>Gunneridae</taxon>
        <taxon>Pentapetalae</taxon>
        <taxon>asterids</taxon>
        <taxon>campanulids</taxon>
        <taxon>Asterales</taxon>
        <taxon>Asteraceae</taxon>
        <taxon>Cichorioideae</taxon>
        <taxon>Cichorieae</taxon>
        <taxon>Lactucinae</taxon>
        <taxon>Lactuca</taxon>
    </lineage>
</organism>
<evidence type="ECO:0000259" key="7">
    <source>
        <dbReference type="PROSITE" id="PS51742"/>
    </source>
</evidence>
<dbReference type="GO" id="GO:0003680">
    <property type="term" value="F:minor groove of adenine-thymine-rich DNA binding"/>
    <property type="evidence" value="ECO:0007669"/>
    <property type="project" value="UniProtKB-UniRule"/>
</dbReference>
<dbReference type="InterPro" id="IPR017956">
    <property type="entry name" value="AT_hook_DNA-bd_motif"/>
</dbReference>
<accession>A0AAU9LPT6</accession>
<dbReference type="GO" id="GO:0005634">
    <property type="term" value="C:nucleus"/>
    <property type="evidence" value="ECO:0007669"/>
    <property type="project" value="UniProtKB-SubCell"/>
</dbReference>
<keyword evidence="4 5" id="KW-0804">Transcription</keyword>
<reference evidence="8 9" key="1">
    <citation type="submission" date="2022-01" db="EMBL/GenBank/DDBJ databases">
        <authorList>
            <person name="Xiong W."/>
            <person name="Schranz E."/>
        </authorList>
    </citation>
    <scope>NUCLEOTIDE SEQUENCE [LARGE SCALE GENOMIC DNA]</scope>
</reference>
<proteinExistence type="predicted"/>
<name>A0AAU9LPT6_9ASTR</name>
<sequence>MSFGASTMSNNMRLAYSGDGSSMYTSISRPTSSPSPSPTPTYNNPNGSGGGARTSGENHSMALVTAGLDASGGEVAKRKRGRPRKYAPDLSVTPVARLPPAEAAAQGSGFSSPALSSGKKPRGRPPGSLNKQPAAASGSPGVGFMPHILDVKAGEDVLGKLMWFSQNSTRAVCILSANGAISNVTLQQSATSGGTVTYEGRFEILSLCGSFMVCESDGQRSRTGGLSVSLSGPDGRVLGGNVAGLLTAASPVQMIVGSFVPATQKQRKTEAEVVNTPVNVGTTSGSSGGGIGSPLVHSNNSNPQGMANMPWRWCVRRRLSAFIPAMILLASRSDIVSRSMTMEIQEGDHGVGMFHEQPELNCLYTVSFSANITLILT</sequence>
<evidence type="ECO:0000256" key="3">
    <source>
        <dbReference type="ARBA" id="ARBA00023125"/>
    </source>
</evidence>
<keyword evidence="3 5" id="KW-0238">DNA-binding</keyword>
<dbReference type="InterPro" id="IPR005175">
    <property type="entry name" value="PPC_dom"/>
</dbReference>
<evidence type="ECO:0000256" key="4">
    <source>
        <dbReference type="ARBA" id="ARBA00023163"/>
    </source>
</evidence>
<feature type="compositionally biased region" description="Polar residues" evidence="6">
    <location>
        <begin position="1"/>
        <end position="12"/>
    </location>
</feature>
<evidence type="ECO:0000256" key="2">
    <source>
        <dbReference type="ARBA" id="ARBA00023015"/>
    </source>
</evidence>
<dbReference type="PRINTS" id="PR00929">
    <property type="entry name" value="ATHOOK"/>
</dbReference>
<comment type="caution">
    <text evidence="8">The sequence shown here is derived from an EMBL/GenBank/DDBJ whole genome shotgun (WGS) entry which is preliminary data.</text>
</comment>
<dbReference type="EMBL" id="CAKMRJ010000001">
    <property type="protein sequence ID" value="CAH1413749.1"/>
    <property type="molecule type" value="Genomic_DNA"/>
</dbReference>
<gene>
    <name evidence="8" type="ORF">LVIROSA_LOCUS1697</name>
</gene>
<keyword evidence="2 5" id="KW-0805">Transcription regulation</keyword>
<feature type="region of interest" description="Disordered" evidence="6">
    <location>
        <begin position="1"/>
        <end position="140"/>
    </location>
</feature>
<evidence type="ECO:0000313" key="8">
    <source>
        <dbReference type="EMBL" id="CAH1413749.1"/>
    </source>
</evidence>
<keyword evidence="9" id="KW-1185">Reference proteome</keyword>